<gene>
    <name evidence="2" type="ORF">Enr10x_29000</name>
</gene>
<dbReference type="RefSeq" id="WP_261343262.1">
    <property type="nucleotide sequence ID" value="NZ_CP037421.1"/>
</dbReference>
<keyword evidence="1" id="KW-1133">Transmembrane helix</keyword>
<dbReference type="EMBL" id="CP037421">
    <property type="protein sequence ID" value="QDT27582.1"/>
    <property type="molecule type" value="Genomic_DNA"/>
</dbReference>
<keyword evidence="3" id="KW-1185">Reference proteome</keyword>
<reference evidence="2 3" key="1">
    <citation type="submission" date="2019-03" db="EMBL/GenBank/DDBJ databases">
        <title>Deep-cultivation of Planctomycetes and their phenomic and genomic characterization uncovers novel biology.</title>
        <authorList>
            <person name="Wiegand S."/>
            <person name="Jogler M."/>
            <person name="Boedeker C."/>
            <person name="Pinto D."/>
            <person name="Vollmers J."/>
            <person name="Rivas-Marin E."/>
            <person name="Kohn T."/>
            <person name="Peeters S.H."/>
            <person name="Heuer A."/>
            <person name="Rast P."/>
            <person name="Oberbeckmann S."/>
            <person name="Bunk B."/>
            <person name="Jeske O."/>
            <person name="Meyerdierks A."/>
            <person name="Storesund J.E."/>
            <person name="Kallscheuer N."/>
            <person name="Luecker S."/>
            <person name="Lage O.M."/>
            <person name="Pohl T."/>
            <person name="Merkel B.J."/>
            <person name="Hornburger P."/>
            <person name="Mueller R.-W."/>
            <person name="Bruemmer F."/>
            <person name="Labrenz M."/>
            <person name="Spormann A.M."/>
            <person name="Op den Camp H."/>
            <person name="Overmann J."/>
            <person name="Amann R."/>
            <person name="Jetten M.S.M."/>
            <person name="Mascher T."/>
            <person name="Medema M.H."/>
            <person name="Devos D.P."/>
            <person name="Kaster A.-K."/>
            <person name="Ovreas L."/>
            <person name="Rohde M."/>
            <person name="Galperin M.Y."/>
            <person name="Jogler C."/>
        </authorList>
    </citation>
    <scope>NUCLEOTIDE SEQUENCE [LARGE SCALE GENOMIC DNA]</scope>
    <source>
        <strain evidence="2 3">Enr10</strain>
    </source>
</reference>
<feature type="transmembrane region" description="Helical" evidence="1">
    <location>
        <begin position="6"/>
        <end position="32"/>
    </location>
</feature>
<evidence type="ECO:0000313" key="3">
    <source>
        <dbReference type="Proteomes" id="UP000315647"/>
    </source>
</evidence>
<evidence type="ECO:0000313" key="2">
    <source>
        <dbReference type="EMBL" id="QDT27582.1"/>
    </source>
</evidence>
<evidence type="ECO:0000256" key="1">
    <source>
        <dbReference type="SAM" id="Phobius"/>
    </source>
</evidence>
<name>A0A517Q7H3_9PLAN</name>
<dbReference type="Proteomes" id="UP000315647">
    <property type="component" value="Chromosome"/>
</dbReference>
<accession>A0A517Q7H3</accession>
<dbReference type="AlphaFoldDB" id="A0A517Q7H3"/>
<sequence length="40" mass="4833">MKRKTFITLIFVLSFVCLIVIMGGLLYAWYVYRQVHHQLM</sequence>
<keyword evidence="1" id="KW-0812">Transmembrane</keyword>
<protein>
    <submittedName>
        <fullName evidence="2">Uncharacterized protein</fullName>
    </submittedName>
</protein>
<proteinExistence type="predicted"/>
<organism evidence="2 3">
    <name type="scientific">Gimesia panareensis</name>
    <dbReference type="NCBI Taxonomy" id="2527978"/>
    <lineage>
        <taxon>Bacteria</taxon>
        <taxon>Pseudomonadati</taxon>
        <taxon>Planctomycetota</taxon>
        <taxon>Planctomycetia</taxon>
        <taxon>Planctomycetales</taxon>
        <taxon>Planctomycetaceae</taxon>
        <taxon>Gimesia</taxon>
    </lineage>
</organism>
<keyword evidence="1" id="KW-0472">Membrane</keyword>